<dbReference type="Pfam" id="PF01970">
    <property type="entry name" value="TctA"/>
    <property type="match status" value="1"/>
</dbReference>
<dbReference type="AlphaFoldDB" id="A0A921AVF0"/>
<feature type="transmembrane region" description="Helical" evidence="1">
    <location>
        <begin position="145"/>
        <end position="161"/>
    </location>
</feature>
<evidence type="ECO:0000256" key="1">
    <source>
        <dbReference type="SAM" id="Phobius"/>
    </source>
</evidence>
<dbReference type="InterPro" id="IPR002823">
    <property type="entry name" value="DUF112_TM"/>
</dbReference>
<dbReference type="Proteomes" id="UP000698963">
    <property type="component" value="Unassembled WGS sequence"/>
</dbReference>
<reference evidence="3" key="2">
    <citation type="submission" date="2021-09" db="EMBL/GenBank/DDBJ databases">
        <authorList>
            <person name="Gilroy R."/>
        </authorList>
    </citation>
    <scope>NUCLEOTIDE SEQUENCE</scope>
    <source>
        <strain evidence="3">ChiGjej2B2-19336</strain>
    </source>
</reference>
<dbReference type="PANTHER" id="PTHR35342">
    <property type="entry name" value="TRICARBOXYLIC TRANSPORT PROTEIN"/>
    <property type="match status" value="1"/>
</dbReference>
<accession>A0A921AVF0</accession>
<feature type="transmembrane region" description="Helical" evidence="1">
    <location>
        <begin position="197"/>
        <end position="220"/>
    </location>
</feature>
<name>A0A921AVF0_9BACT</name>
<keyword evidence="1" id="KW-1133">Transmembrane helix</keyword>
<feature type="transmembrane region" description="Helical" evidence="1">
    <location>
        <begin position="167"/>
        <end position="185"/>
    </location>
</feature>
<feature type="transmembrane region" description="Helical" evidence="1">
    <location>
        <begin position="389"/>
        <end position="407"/>
    </location>
</feature>
<protein>
    <submittedName>
        <fullName evidence="3">Tripartite tricarboxylate transporter permease</fullName>
    </submittedName>
</protein>
<evidence type="ECO:0000313" key="4">
    <source>
        <dbReference type="Proteomes" id="UP000698963"/>
    </source>
</evidence>
<comment type="caution">
    <text evidence="3">The sequence shown here is derived from an EMBL/GenBank/DDBJ whole genome shotgun (WGS) entry which is preliminary data.</text>
</comment>
<feature type="transmembrane region" description="Helical" evidence="1">
    <location>
        <begin position="250"/>
        <end position="279"/>
    </location>
</feature>
<feature type="transmembrane region" description="Helical" evidence="1">
    <location>
        <begin position="318"/>
        <end position="336"/>
    </location>
</feature>
<evidence type="ECO:0000259" key="2">
    <source>
        <dbReference type="Pfam" id="PF01970"/>
    </source>
</evidence>
<dbReference type="EMBL" id="DYZA01000075">
    <property type="protein sequence ID" value="HJD96819.1"/>
    <property type="molecule type" value="Genomic_DNA"/>
</dbReference>
<feature type="transmembrane region" description="Helical" evidence="1">
    <location>
        <begin position="474"/>
        <end position="489"/>
    </location>
</feature>
<feature type="transmembrane region" description="Helical" evidence="1">
    <location>
        <begin position="40"/>
        <end position="65"/>
    </location>
</feature>
<proteinExistence type="predicted"/>
<keyword evidence="1" id="KW-0472">Membrane</keyword>
<feature type="transmembrane region" description="Helical" evidence="1">
    <location>
        <begin position="15"/>
        <end position="33"/>
    </location>
</feature>
<feature type="transmembrane region" description="Helical" evidence="1">
    <location>
        <begin position="413"/>
        <end position="431"/>
    </location>
</feature>
<feature type="transmembrane region" description="Helical" evidence="1">
    <location>
        <begin position="356"/>
        <end position="377"/>
    </location>
</feature>
<sequence length="503" mass="52780">MFDISVVLSNLFEPMTLLLMALSACFGIIMGAVPGLSGTLGIALLLPFTFGLEPGVALLMLGSVYCGSEYGGSIPSILINTPGTAAALCTTFDGHTMAQNGQAQKALLTALISSVFGGLFGVCALVFLSIPLAHVAMSFGAPEQFWLCVFALTIIASLSSGQVLKGIIGALLGLLFACVGMDPITGIPRFTFNTMELMNGINVVPALIGLFAIPQALMLLKPAGEHGGMAPYRPAPGVFWQTLKDFFRRIWVVGVAGVVGLIIGIMPGAGGNIATFIAYNETKRFSRNPDKFGTGIMEGIMAPEVCNNAVVGGAQIPMLTLGIPGSAPAAVMLGALMTHGLKPGFSLFTEQSDVVFTYFIGLFLANIMILVLGMVLVRIFVRVLQIPQNFLVVAIIAMSVVGAYSISTSAMDVISMCVGGIIGYILIRYKFGVAPMALGLILGGMMEEGFKLSLHLGAAEGNVVMFFFSRPQSLVLIALTVLSLVYSIWKEISAARKAEHAAG</sequence>
<dbReference type="PANTHER" id="PTHR35342:SF5">
    <property type="entry name" value="TRICARBOXYLIC TRANSPORT PROTEIN"/>
    <property type="match status" value="1"/>
</dbReference>
<evidence type="ECO:0000313" key="3">
    <source>
        <dbReference type="EMBL" id="HJD96819.1"/>
    </source>
</evidence>
<gene>
    <name evidence="3" type="ORF">K8W16_04140</name>
</gene>
<feature type="transmembrane region" description="Helical" evidence="1">
    <location>
        <begin position="106"/>
        <end position="133"/>
    </location>
</feature>
<reference evidence="3" key="1">
    <citation type="journal article" date="2021" name="PeerJ">
        <title>Extensive microbial diversity within the chicken gut microbiome revealed by metagenomics and culture.</title>
        <authorList>
            <person name="Gilroy R."/>
            <person name="Ravi A."/>
            <person name="Getino M."/>
            <person name="Pursley I."/>
            <person name="Horton D.L."/>
            <person name="Alikhan N.F."/>
            <person name="Baker D."/>
            <person name="Gharbi K."/>
            <person name="Hall N."/>
            <person name="Watson M."/>
            <person name="Adriaenssens E.M."/>
            <person name="Foster-Nyarko E."/>
            <person name="Jarju S."/>
            <person name="Secka A."/>
            <person name="Antonio M."/>
            <person name="Oren A."/>
            <person name="Chaudhuri R.R."/>
            <person name="La Ragione R."/>
            <person name="Hildebrand F."/>
            <person name="Pallen M.J."/>
        </authorList>
    </citation>
    <scope>NUCLEOTIDE SEQUENCE</scope>
    <source>
        <strain evidence="3">ChiGjej2B2-19336</strain>
    </source>
</reference>
<organism evidence="3 4">
    <name type="scientific">Mailhella massiliensis</name>
    <dbReference type="NCBI Taxonomy" id="1903261"/>
    <lineage>
        <taxon>Bacteria</taxon>
        <taxon>Pseudomonadati</taxon>
        <taxon>Thermodesulfobacteriota</taxon>
        <taxon>Desulfovibrionia</taxon>
        <taxon>Desulfovibrionales</taxon>
        <taxon>Desulfovibrionaceae</taxon>
        <taxon>Mailhella</taxon>
    </lineage>
</organism>
<keyword evidence="1" id="KW-0812">Transmembrane</keyword>
<dbReference type="RefSeq" id="WP_304121384.1">
    <property type="nucleotide sequence ID" value="NZ_DYZA01000075.1"/>
</dbReference>
<feature type="domain" description="DUF112" evidence="2">
    <location>
        <begin position="17"/>
        <end position="437"/>
    </location>
</feature>